<dbReference type="GO" id="GO:0048471">
    <property type="term" value="C:perinuclear region of cytoplasm"/>
    <property type="evidence" value="ECO:0007669"/>
    <property type="project" value="TreeGrafter"/>
</dbReference>
<dbReference type="GO" id="GO:0005829">
    <property type="term" value="C:cytosol"/>
    <property type="evidence" value="ECO:0007669"/>
    <property type="project" value="TreeGrafter"/>
</dbReference>
<evidence type="ECO:0000313" key="6">
    <source>
        <dbReference type="Proteomes" id="UP000239649"/>
    </source>
</evidence>
<sequence>MAWGAKRGVEDLLERLRSDDPALTSLCLLRQRRFEEADAVAFAAALADNTSLRELTAAAHPVSAAAAAAFASALATNAALRSLDLGNSTFGDEGLAALAPGVAASSALRLLNLERKGITPAGCASLAAALAAAPHGGGQLEEVLLGQNDVGAEGVAALLAALRPSLRELDLSACALEGAAGAAPLAAALRQGSLPRLRSLRLNGNTLGPAAAAELAPALSDAACSLEALHVQRCGFDSGAAAALAAAAPASLQRLDLSGNALGADGGVALAAALAGGAAPALRSLLLCGCSLDDGGIAALVEALTTARKAAAGAAPASLALDLSGNTAGAAALAALAGAPLTSLCLHDCKIGGGGAAADGTADGTADGAAAAAAAVAAVVDRLAEPGAFCQLAELDVSGNRLQAAHLLALLGALTPGATAGEPACPALRLLVVAANPGASEEAVAEAIERLQGVEVVRRAADTGEGGLLG</sequence>
<keyword evidence="4" id="KW-0677">Repeat</keyword>
<dbReference type="GO" id="GO:0005096">
    <property type="term" value="F:GTPase activator activity"/>
    <property type="evidence" value="ECO:0007669"/>
    <property type="project" value="UniProtKB-KW"/>
</dbReference>
<evidence type="ECO:0000256" key="1">
    <source>
        <dbReference type="ARBA" id="ARBA00004430"/>
    </source>
</evidence>
<evidence type="ECO:0000256" key="2">
    <source>
        <dbReference type="ARBA" id="ARBA00022468"/>
    </source>
</evidence>
<dbReference type="GO" id="GO:0031267">
    <property type="term" value="F:small GTPase binding"/>
    <property type="evidence" value="ECO:0007669"/>
    <property type="project" value="TreeGrafter"/>
</dbReference>
<name>A0A2P6VFQ9_9CHLO</name>
<keyword evidence="3" id="KW-0433">Leucine-rich repeat</keyword>
<dbReference type="GO" id="GO:0006913">
    <property type="term" value="P:nucleocytoplasmic transport"/>
    <property type="evidence" value="ECO:0007669"/>
    <property type="project" value="TreeGrafter"/>
</dbReference>
<comment type="subcellular location">
    <subcellularLocation>
        <location evidence="1">Cytoplasm</location>
        <location evidence="1">Cytoskeleton</location>
        <location evidence="1">Cilium axoneme</location>
    </subcellularLocation>
</comment>
<reference evidence="5 6" key="1">
    <citation type="journal article" date="2018" name="Plant J.">
        <title>Genome sequences of Chlorella sorokiniana UTEX 1602 and Micractinium conductrix SAG 241.80: implications to maltose excretion by a green alga.</title>
        <authorList>
            <person name="Arriola M.B."/>
            <person name="Velmurugan N."/>
            <person name="Zhang Y."/>
            <person name="Plunkett M.H."/>
            <person name="Hondzo H."/>
            <person name="Barney B.M."/>
        </authorList>
    </citation>
    <scope>NUCLEOTIDE SEQUENCE [LARGE SCALE GENOMIC DNA]</scope>
    <source>
        <strain evidence="5 6">SAG 241.80</strain>
    </source>
</reference>
<evidence type="ECO:0000313" key="5">
    <source>
        <dbReference type="EMBL" id="PSC72909.1"/>
    </source>
</evidence>
<dbReference type="InterPro" id="IPR001611">
    <property type="entry name" value="Leu-rich_rpt"/>
</dbReference>
<dbReference type="PANTHER" id="PTHR24113:SF12">
    <property type="entry name" value="RAN GTPASE-ACTIVATING PROTEIN 1"/>
    <property type="match status" value="1"/>
</dbReference>
<accession>A0A2P6VFQ9</accession>
<evidence type="ECO:0000256" key="3">
    <source>
        <dbReference type="ARBA" id="ARBA00022614"/>
    </source>
</evidence>
<dbReference type="SUPFAM" id="SSF52047">
    <property type="entry name" value="RNI-like"/>
    <property type="match status" value="1"/>
</dbReference>
<keyword evidence="6" id="KW-1185">Reference proteome</keyword>
<protein>
    <submittedName>
        <fullName evidence="5">Leucine rich repeat</fullName>
    </submittedName>
</protein>
<dbReference type="STRING" id="554055.A0A2P6VFQ9"/>
<dbReference type="PANTHER" id="PTHR24113">
    <property type="entry name" value="RAN GTPASE-ACTIVATING PROTEIN 1"/>
    <property type="match status" value="1"/>
</dbReference>
<proteinExistence type="predicted"/>
<dbReference type="GO" id="GO:0005930">
    <property type="term" value="C:axoneme"/>
    <property type="evidence" value="ECO:0007669"/>
    <property type="project" value="UniProtKB-SubCell"/>
</dbReference>
<gene>
    <name evidence="5" type="ORF">C2E20_3827</name>
</gene>
<keyword evidence="2" id="KW-0343">GTPase activation</keyword>
<dbReference type="EMBL" id="LHPF02000009">
    <property type="protein sequence ID" value="PSC72909.1"/>
    <property type="molecule type" value="Genomic_DNA"/>
</dbReference>
<dbReference type="SMART" id="SM00368">
    <property type="entry name" value="LRR_RI"/>
    <property type="match status" value="10"/>
</dbReference>
<organism evidence="5 6">
    <name type="scientific">Micractinium conductrix</name>
    <dbReference type="NCBI Taxonomy" id="554055"/>
    <lineage>
        <taxon>Eukaryota</taxon>
        <taxon>Viridiplantae</taxon>
        <taxon>Chlorophyta</taxon>
        <taxon>core chlorophytes</taxon>
        <taxon>Trebouxiophyceae</taxon>
        <taxon>Chlorellales</taxon>
        <taxon>Chlorellaceae</taxon>
        <taxon>Chlorella clade</taxon>
        <taxon>Micractinium</taxon>
    </lineage>
</organism>
<dbReference type="InterPro" id="IPR027038">
    <property type="entry name" value="RanGap"/>
</dbReference>
<dbReference type="Gene3D" id="3.80.10.10">
    <property type="entry name" value="Ribonuclease Inhibitor"/>
    <property type="match status" value="2"/>
</dbReference>
<dbReference type="AlphaFoldDB" id="A0A2P6VFQ9"/>
<dbReference type="GO" id="GO:0005634">
    <property type="term" value="C:nucleus"/>
    <property type="evidence" value="ECO:0007669"/>
    <property type="project" value="TreeGrafter"/>
</dbReference>
<comment type="caution">
    <text evidence="5">The sequence shown here is derived from an EMBL/GenBank/DDBJ whole genome shotgun (WGS) entry which is preliminary data.</text>
</comment>
<dbReference type="OrthoDB" id="515652at2759"/>
<dbReference type="Proteomes" id="UP000239649">
    <property type="component" value="Unassembled WGS sequence"/>
</dbReference>
<evidence type="ECO:0000256" key="4">
    <source>
        <dbReference type="ARBA" id="ARBA00022737"/>
    </source>
</evidence>
<dbReference type="InterPro" id="IPR032675">
    <property type="entry name" value="LRR_dom_sf"/>
</dbReference>
<dbReference type="Pfam" id="PF13516">
    <property type="entry name" value="LRR_6"/>
    <property type="match status" value="2"/>
</dbReference>